<keyword evidence="6" id="KW-1185">Reference proteome</keyword>
<dbReference type="EC" id="4.2.2.-" evidence="5"/>
<feature type="region of interest" description="Disordered" evidence="2">
    <location>
        <begin position="345"/>
        <end position="368"/>
    </location>
</feature>
<accession>A0A0N0GQR9</accession>
<sequence length="368" mass="41647">MISGRRRHSFLLRKSALIRTYIKTAMFSALAAFASTTHADDELLQRPEVQSYIDQLVGTQDFNRTDLTAVFQKITPKPNIIAVLDKPSTSRPWYEFRNGFMSPQRIIGGARFMRRYHDTLAEVEDRYGVPPEIVTSIIGVETLYGRNTGSFRVIDALSTIAFNYPRRADYFKDQLTQFLLLAREENQDPFTFMGSYAGAMGMPQFMPSSFRQYAVDWNGDHHRDIWGTPEDAIASVANFLAASGWQRGGKGYVGVNVTGDEQELLADKFNLHYTMAELMQRGVQPITEVDTQQQAVLFALETTAGVTNYYAGFNNFYVVTRYNRSTLYATVVYQLADAIKTAYDANDDLQPDPTPKPKAKPTSKKKHK</sequence>
<dbReference type="Gene3D" id="1.10.530.10">
    <property type="match status" value="1"/>
</dbReference>
<evidence type="ECO:0000256" key="2">
    <source>
        <dbReference type="SAM" id="MobiDB-lite"/>
    </source>
</evidence>
<evidence type="ECO:0000259" key="4">
    <source>
        <dbReference type="Pfam" id="PF13406"/>
    </source>
</evidence>
<dbReference type="Pfam" id="PF13406">
    <property type="entry name" value="SLT_2"/>
    <property type="match status" value="1"/>
</dbReference>
<feature type="signal peptide" evidence="3">
    <location>
        <begin position="1"/>
        <end position="39"/>
    </location>
</feature>
<dbReference type="SUPFAM" id="SSF53955">
    <property type="entry name" value="Lysozyme-like"/>
    <property type="match status" value="1"/>
</dbReference>
<gene>
    <name evidence="5" type="primary">mltB</name>
    <name evidence="5" type="ORF">WG78_00735</name>
</gene>
<comment type="caution">
    <text evidence="5">The sequence shown here is derived from an EMBL/GenBank/DDBJ whole genome shotgun (WGS) entry which is preliminary data.</text>
</comment>
<dbReference type="PANTHER" id="PTHR30163:SF9">
    <property type="entry name" value="MEMBRANE-BOUND LYTIC MUREIN TRANSGLYCOSYLASE B"/>
    <property type="match status" value="1"/>
</dbReference>
<dbReference type="NCBIfam" id="TIGR02282">
    <property type="entry name" value="MltB"/>
    <property type="match status" value="1"/>
</dbReference>
<feature type="chain" id="PRO_5005849800" evidence="3">
    <location>
        <begin position="40"/>
        <end position="368"/>
    </location>
</feature>
<dbReference type="FunFam" id="1.10.8.350:FF:000001">
    <property type="entry name" value="Lytic murein transglycosylase B"/>
    <property type="match status" value="1"/>
</dbReference>
<name>A0A0N0GQR9_9NEIS</name>
<dbReference type="InterPro" id="IPR023346">
    <property type="entry name" value="Lysozyme-like_dom_sf"/>
</dbReference>
<dbReference type="InterPro" id="IPR043426">
    <property type="entry name" value="MltB-like"/>
</dbReference>
<dbReference type="InterPro" id="IPR031304">
    <property type="entry name" value="SLT_2"/>
</dbReference>
<dbReference type="STRING" id="857265.WG78_00735"/>
<proteinExistence type="predicted"/>
<dbReference type="InterPro" id="IPR011757">
    <property type="entry name" value="Lytic_transglycosylase_MltB"/>
</dbReference>
<dbReference type="Gene3D" id="1.10.8.350">
    <property type="entry name" value="Bacterial muramidase"/>
    <property type="match status" value="1"/>
</dbReference>
<feature type="domain" description="Transglycosylase SLT" evidence="4">
    <location>
        <begin position="47"/>
        <end position="337"/>
    </location>
</feature>
<feature type="active site" evidence="1">
    <location>
        <position position="141"/>
    </location>
</feature>
<dbReference type="AlphaFoldDB" id="A0A0N0GQR9"/>
<reference evidence="5 6" key="1">
    <citation type="submission" date="2015-07" db="EMBL/GenBank/DDBJ databases">
        <title>Draft genome sequence of the Amantichitinum ursilacus IGB-41, a new chitin-degrading bacterium.</title>
        <authorList>
            <person name="Kirstahler P."/>
            <person name="Guenther M."/>
            <person name="Grumaz C."/>
            <person name="Rupp S."/>
            <person name="Zibek S."/>
            <person name="Sohn K."/>
        </authorList>
    </citation>
    <scope>NUCLEOTIDE SEQUENCE [LARGE SCALE GENOMIC DNA]</scope>
    <source>
        <strain evidence="5 6">IGB-41</strain>
    </source>
</reference>
<keyword evidence="3" id="KW-0732">Signal</keyword>
<organism evidence="5 6">
    <name type="scientific">Amantichitinum ursilacus</name>
    <dbReference type="NCBI Taxonomy" id="857265"/>
    <lineage>
        <taxon>Bacteria</taxon>
        <taxon>Pseudomonadati</taxon>
        <taxon>Pseudomonadota</taxon>
        <taxon>Betaproteobacteria</taxon>
        <taxon>Neisseriales</taxon>
        <taxon>Chitinibacteraceae</taxon>
        <taxon>Amantichitinum</taxon>
    </lineage>
</organism>
<feature type="compositionally biased region" description="Basic residues" evidence="2">
    <location>
        <begin position="357"/>
        <end position="368"/>
    </location>
</feature>
<dbReference type="PANTHER" id="PTHR30163">
    <property type="entry name" value="MEMBRANE-BOUND LYTIC MUREIN TRANSGLYCOSYLASE B"/>
    <property type="match status" value="1"/>
</dbReference>
<evidence type="ECO:0000256" key="3">
    <source>
        <dbReference type="SAM" id="SignalP"/>
    </source>
</evidence>
<dbReference type="EMBL" id="LAQT01000001">
    <property type="protein sequence ID" value="KPC55140.1"/>
    <property type="molecule type" value="Genomic_DNA"/>
</dbReference>
<evidence type="ECO:0000256" key="1">
    <source>
        <dbReference type="PIRSR" id="PIRSR611757-1"/>
    </source>
</evidence>
<dbReference type="Proteomes" id="UP000037939">
    <property type="component" value="Unassembled WGS sequence"/>
</dbReference>
<dbReference type="CDD" id="cd13399">
    <property type="entry name" value="Slt35-like"/>
    <property type="match status" value="1"/>
</dbReference>
<evidence type="ECO:0000313" key="6">
    <source>
        <dbReference type="Proteomes" id="UP000037939"/>
    </source>
</evidence>
<dbReference type="OrthoDB" id="9772911at2"/>
<dbReference type="GO" id="GO:0008933">
    <property type="term" value="F:peptidoglycan lytic transglycosylase activity"/>
    <property type="evidence" value="ECO:0007669"/>
    <property type="project" value="TreeGrafter"/>
</dbReference>
<protein>
    <submittedName>
        <fullName evidence="5">Membrane-bound lytic murein transglycosylase B</fullName>
        <ecNumber evidence="5">4.2.2.-</ecNumber>
    </submittedName>
</protein>
<dbReference type="GO" id="GO:0009253">
    <property type="term" value="P:peptidoglycan catabolic process"/>
    <property type="evidence" value="ECO:0007669"/>
    <property type="project" value="TreeGrafter"/>
</dbReference>
<evidence type="ECO:0000313" key="5">
    <source>
        <dbReference type="EMBL" id="KPC55140.1"/>
    </source>
</evidence>
<keyword evidence="5" id="KW-0456">Lyase</keyword>
<dbReference type="PATRIC" id="fig|857265.3.peg.153"/>